<dbReference type="PANTHER" id="PTHR42844:SF1">
    <property type="entry name" value="DIHYDRONEOPTERIN ALDOLASE 1-RELATED"/>
    <property type="match status" value="1"/>
</dbReference>
<dbReference type="Gene3D" id="3.30.1130.10">
    <property type="match status" value="1"/>
</dbReference>
<dbReference type="PANTHER" id="PTHR42844">
    <property type="entry name" value="DIHYDRONEOPTERIN ALDOLASE 1-RELATED"/>
    <property type="match status" value="1"/>
</dbReference>
<dbReference type="EMBL" id="JAVDQF010000001">
    <property type="protein sequence ID" value="MDR6269613.1"/>
    <property type="molecule type" value="Genomic_DNA"/>
</dbReference>
<accession>A0ABU1JB14</accession>
<evidence type="ECO:0000313" key="8">
    <source>
        <dbReference type="EMBL" id="MDR6269613.1"/>
    </source>
</evidence>
<name>A0ABU1JB14_9MICC</name>
<sequence length="138" mass="14729">MAAEQAADSAAVRDSPLARPDRITLSGVTAIGHHGVFEREKSDGQPFIVDAVLFTDVRPASANDELDQTANYAEVAEAIKAMITGEPFDLIETLAERTAQKLLAGFPVAAVEITVHKPKAPIQVPFGDVSVTVYREQG</sequence>
<dbReference type="InterPro" id="IPR006157">
    <property type="entry name" value="FolB_dom"/>
</dbReference>
<keyword evidence="5 6" id="KW-0456">Lyase</keyword>
<organism evidence="8 9">
    <name type="scientific">Arthrobacter russicus</name>
    <dbReference type="NCBI Taxonomy" id="172040"/>
    <lineage>
        <taxon>Bacteria</taxon>
        <taxon>Bacillati</taxon>
        <taxon>Actinomycetota</taxon>
        <taxon>Actinomycetes</taxon>
        <taxon>Micrococcales</taxon>
        <taxon>Micrococcaceae</taxon>
        <taxon>Arthrobacter</taxon>
    </lineage>
</organism>
<comment type="caution">
    <text evidence="8">The sequence shown here is derived from an EMBL/GenBank/DDBJ whole genome shotgun (WGS) entry which is preliminary data.</text>
</comment>
<evidence type="ECO:0000256" key="3">
    <source>
        <dbReference type="ARBA" id="ARBA00005708"/>
    </source>
</evidence>
<keyword evidence="4 6" id="KW-0289">Folate biosynthesis</keyword>
<comment type="pathway">
    <text evidence="2 6">Cofactor biosynthesis; tetrahydrofolate biosynthesis; 2-amino-4-hydroxy-6-hydroxymethyl-7,8-dihydropteridine diphosphate from 7,8-dihydroneopterin triphosphate: step 3/4.</text>
</comment>
<feature type="domain" description="Dihydroneopterin aldolase/epimerase" evidence="7">
    <location>
        <begin position="23"/>
        <end position="135"/>
    </location>
</feature>
<reference evidence="8 9" key="1">
    <citation type="submission" date="2023-07" db="EMBL/GenBank/DDBJ databases">
        <title>Sequencing the genomes of 1000 actinobacteria strains.</title>
        <authorList>
            <person name="Klenk H.-P."/>
        </authorList>
    </citation>
    <scope>NUCLEOTIDE SEQUENCE [LARGE SCALE GENOMIC DNA]</scope>
    <source>
        <strain evidence="8 9">DSM 14555</strain>
    </source>
</reference>
<protein>
    <recommendedName>
        <fullName evidence="6">7,8-dihydroneopterin aldolase</fullName>
        <ecNumber evidence="6">4.1.2.25</ecNumber>
    </recommendedName>
</protein>
<dbReference type="NCBIfam" id="TIGR00525">
    <property type="entry name" value="folB"/>
    <property type="match status" value="1"/>
</dbReference>
<evidence type="ECO:0000256" key="2">
    <source>
        <dbReference type="ARBA" id="ARBA00005013"/>
    </source>
</evidence>
<gene>
    <name evidence="8" type="ORF">JOE69_001851</name>
</gene>
<dbReference type="CDD" id="cd00534">
    <property type="entry name" value="DHNA_DHNTPE"/>
    <property type="match status" value="1"/>
</dbReference>
<dbReference type="SUPFAM" id="SSF55620">
    <property type="entry name" value="Tetrahydrobiopterin biosynthesis enzymes-like"/>
    <property type="match status" value="1"/>
</dbReference>
<dbReference type="Proteomes" id="UP001185069">
    <property type="component" value="Unassembled WGS sequence"/>
</dbReference>
<dbReference type="RefSeq" id="WP_309798062.1">
    <property type="nucleotide sequence ID" value="NZ_BAAAHY010000005.1"/>
</dbReference>
<dbReference type="Pfam" id="PF02152">
    <property type="entry name" value="FolB"/>
    <property type="match status" value="1"/>
</dbReference>
<evidence type="ECO:0000256" key="6">
    <source>
        <dbReference type="RuleBase" id="RU362079"/>
    </source>
</evidence>
<dbReference type="InterPro" id="IPR043133">
    <property type="entry name" value="GTP-CH-I_C/QueF"/>
</dbReference>
<evidence type="ECO:0000259" key="7">
    <source>
        <dbReference type="SMART" id="SM00905"/>
    </source>
</evidence>
<evidence type="ECO:0000313" key="9">
    <source>
        <dbReference type="Proteomes" id="UP001185069"/>
    </source>
</evidence>
<evidence type="ECO:0000256" key="5">
    <source>
        <dbReference type="ARBA" id="ARBA00023239"/>
    </source>
</evidence>
<evidence type="ECO:0000256" key="4">
    <source>
        <dbReference type="ARBA" id="ARBA00022909"/>
    </source>
</evidence>
<dbReference type="InterPro" id="IPR006156">
    <property type="entry name" value="Dihydroneopterin_aldolase"/>
</dbReference>
<dbReference type="GO" id="GO:0004150">
    <property type="term" value="F:dihydroneopterin aldolase activity"/>
    <property type="evidence" value="ECO:0007669"/>
    <property type="project" value="UniProtKB-EC"/>
</dbReference>
<dbReference type="SMART" id="SM00905">
    <property type="entry name" value="FolB"/>
    <property type="match status" value="1"/>
</dbReference>
<comment type="similarity">
    <text evidence="3 6">Belongs to the DHNA family.</text>
</comment>
<dbReference type="NCBIfam" id="TIGR00526">
    <property type="entry name" value="folB_dom"/>
    <property type="match status" value="1"/>
</dbReference>
<comment type="catalytic activity">
    <reaction evidence="1 6">
        <text>7,8-dihydroneopterin = 6-hydroxymethyl-7,8-dihydropterin + glycolaldehyde</text>
        <dbReference type="Rhea" id="RHEA:10540"/>
        <dbReference type="ChEBI" id="CHEBI:17001"/>
        <dbReference type="ChEBI" id="CHEBI:17071"/>
        <dbReference type="ChEBI" id="CHEBI:44841"/>
        <dbReference type="EC" id="4.1.2.25"/>
    </reaction>
</comment>
<dbReference type="EC" id="4.1.2.25" evidence="6"/>
<keyword evidence="9" id="KW-1185">Reference proteome</keyword>
<evidence type="ECO:0000256" key="1">
    <source>
        <dbReference type="ARBA" id="ARBA00001353"/>
    </source>
</evidence>
<proteinExistence type="inferred from homology"/>
<comment type="function">
    <text evidence="6">Catalyzes the conversion of 7,8-dihydroneopterin to 6-hydroxymethyl-7,8-dihydropterin.</text>
</comment>